<proteinExistence type="predicted"/>
<protein>
    <submittedName>
        <fullName evidence="1">Uncharacterized protein</fullName>
    </submittedName>
</protein>
<accession>A0ABW1ZSR4</accession>
<reference evidence="2" key="1">
    <citation type="journal article" date="2019" name="Int. J. Syst. Evol. Microbiol.">
        <title>The Global Catalogue of Microorganisms (GCM) 10K type strain sequencing project: providing services to taxonomists for standard genome sequencing and annotation.</title>
        <authorList>
            <consortium name="The Broad Institute Genomics Platform"/>
            <consortium name="The Broad Institute Genome Sequencing Center for Infectious Disease"/>
            <person name="Wu L."/>
            <person name="Ma J."/>
        </authorList>
    </citation>
    <scope>NUCLEOTIDE SEQUENCE [LARGE SCALE GENOMIC DNA]</scope>
    <source>
        <strain evidence="2">CCUG 63830</strain>
    </source>
</reference>
<gene>
    <name evidence="1" type="ORF">ACFP90_25625</name>
</gene>
<dbReference type="RefSeq" id="WP_224607327.1">
    <property type="nucleotide sequence ID" value="NZ_JAIQXV010000006.1"/>
</dbReference>
<sequence>MRGPCAEDPGRHWLAPRGWSRQRLVPNGRGRAVANAIACALHAWWCAHLGRPMRAGAARP</sequence>
<keyword evidence="2" id="KW-1185">Reference proteome</keyword>
<name>A0ABW1ZSR4_9DEIO</name>
<evidence type="ECO:0000313" key="1">
    <source>
        <dbReference type="EMBL" id="MFC6663411.1"/>
    </source>
</evidence>
<dbReference type="Proteomes" id="UP001596317">
    <property type="component" value="Unassembled WGS sequence"/>
</dbReference>
<dbReference type="EMBL" id="JBHSWB010000003">
    <property type="protein sequence ID" value="MFC6663411.1"/>
    <property type="molecule type" value="Genomic_DNA"/>
</dbReference>
<comment type="caution">
    <text evidence="1">The sequence shown here is derived from an EMBL/GenBank/DDBJ whole genome shotgun (WGS) entry which is preliminary data.</text>
</comment>
<evidence type="ECO:0000313" key="2">
    <source>
        <dbReference type="Proteomes" id="UP001596317"/>
    </source>
</evidence>
<organism evidence="1 2">
    <name type="scientific">Deinococcus multiflagellatus</name>
    <dbReference type="NCBI Taxonomy" id="1656887"/>
    <lineage>
        <taxon>Bacteria</taxon>
        <taxon>Thermotogati</taxon>
        <taxon>Deinococcota</taxon>
        <taxon>Deinococci</taxon>
        <taxon>Deinococcales</taxon>
        <taxon>Deinococcaceae</taxon>
        <taxon>Deinococcus</taxon>
    </lineage>
</organism>